<dbReference type="PRINTS" id="PR02044">
    <property type="entry name" value="FIBROSIN1LPF"/>
</dbReference>
<feature type="region of interest" description="Disordered" evidence="3">
    <location>
        <begin position="711"/>
        <end position="735"/>
    </location>
</feature>
<feature type="compositionally biased region" description="Basic residues" evidence="3">
    <location>
        <begin position="1"/>
        <end position="12"/>
    </location>
</feature>
<feature type="compositionally biased region" description="Pro residues" evidence="3">
    <location>
        <begin position="799"/>
        <end position="808"/>
    </location>
</feature>
<feature type="compositionally biased region" description="Low complexity" evidence="3">
    <location>
        <begin position="277"/>
        <end position="299"/>
    </location>
</feature>
<feature type="compositionally biased region" description="Basic and acidic residues" evidence="3">
    <location>
        <begin position="13"/>
        <end position="24"/>
    </location>
</feature>
<dbReference type="GeneTree" id="ENSGT00940000160709"/>
<reference evidence="4" key="3">
    <citation type="submission" date="2025-09" db="UniProtKB">
        <authorList>
            <consortium name="Ensembl"/>
        </authorList>
    </citation>
    <scope>IDENTIFICATION</scope>
</reference>
<feature type="region of interest" description="Disordered" evidence="3">
    <location>
        <begin position="98"/>
        <end position="334"/>
    </location>
</feature>
<dbReference type="InParanoid" id="A0A803T0S8"/>
<feature type="compositionally biased region" description="Basic and acidic residues" evidence="3">
    <location>
        <begin position="98"/>
        <end position="138"/>
    </location>
</feature>
<feature type="compositionally biased region" description="Low complexity" evidence="3">
    <location>
        <begin position="1221"/>
        <end position="1235"/>
    </location>
</feature>
<feature type="compositionally biased region" description="Basic and acidic residues" evidence="3">
    <location>
        <begin position="1240"/>
        <end position="1256"/>
    </location>
</feature>
<dbReference type="PANTHER" id="PTHR14429:SF20">
    <property type="entry name" value="FIBROSIN-1-LIKE PROTEIN"/>
    <property type="match status" value="1"/>
</dbReference>
<feature type="coiled-coil region" evidence="2">
    <location>
        <begin position="1129"/>
        <end position="1164"/>
    </location>
</feature>
<dbReference type="PANTHER" id="PTHR14429">
    <property type="entry name" value="FIBROSIN FAMILY MEMBER"/>
    <property type="match status" value="1"/>
</dbReference>
<protein>
    <submittedName>
        <fullName evidence="4">Fibrosin like 1</fullName>
    </submittedName>
</protein>
<reference evidence="4" key="1">
    <citation type="submission" date="2009-12" db="EMBL/GenBank/DDBJ databases">
        <title>The Genome Sequence of Anolis carolinensis (Green Anole Lizard).</title>
        <authorList>
            <consortium name="The Genome Sequencing Platform"/>
            <person name="Di Palma F."/>
            <person name="Alfoldi J."/>
            <person name="Heiman D."/>
            <person name="Young S."/>
            <person name="Grabherr M."/>
            <person name="Johnson J."/>
            <person name="Lander E.S."/>
            <person name="Lindblad-Toh K."/>
        </authorList>
    </citation>
    <scope>NUCLEOTIDE SEQUENCE [LARGE SCALE GENOMIC DNA]</scope>
    <source>
        <strain evidence="4">JBL SC #1</strain>
    </source>
</reference>
<accession>A0A803T0S8</accession>
<name>A0A803T0S8_ANOCA</name>
<dbReference type="Bgee" id="ENSACAG00000007592">
    <property type="expression patterns" value="Expressed in embryonic post-anal tail and 13 other cell types or tissues"/>
</dbReference>
<dbReference type="RefSeq" id="XP_062814633.1">
    <property type="nucleotide sequence ID" value="XM_062958563.1"/>
</dbReference>
<feature type="compositionally biased region" description="Low complexity" evidence="3">
    <location>
        <begin position="367"/>
        <end position="380"/>
    </location>
</feature>
<dbReference type="Pfam" id="PF15336">
    <property type="entry name" value="Auts2"/>
    <property type="match status" value="1"/>
</dbReference>
<feature type="compositionally biased region" description="Basic and acidic residues" evidence="3">
    <location>
        <begin position="811"/>
        <end position="850"/>
    </location>
</feature>
<feature type="region of interest" description="Disordered" evidence="3">
    <location>
        <begin position="778"/>
        <end position="949"/>
    </location>
</feature>
<organism evidence="4 5">
    <name type="scientific">Anolis carolinensis</name>
    <name type="common">Green anole</name>
    <name type="synonym">American chameleon</name>
    <dbReference type="NCBI Taxonomy" id="28377"/>
    <lineage>
        <taxon>Eukaryota</taxon>
        <taxon>Metazoa</taxon>
        <taxon>Chordata</taxon>
        <taxon>Craniata</taxon>
        <taxon>Vertebrata</taxon>
        <taxon>Euteleostomi</taxon>
        <taxon>Lepidosauria</taxon>
        <taxon>Squamata</taxon>
        <taxon>Bifurcata</taxon>
        <taxon>Unidentata</taxon>
        <taxon>Episquamata</taxon>
        <taxon>Toxicofera</taxon>
        <taxon>Iguania</taxon>
        <taxon>Dactyloidae</taxon>
        <taxon>Anolis</taxon>
    </lineage>
</organism>
<evidence type="ECO:0000256" key="3">
    <source>
        <dbReference type="SAM" id="MobiDB-lite"/>
    </source>
</evidence>
<feature type="compositionally biased region" description="Polar residues" evidence="3">
    <location>
        <begin position="854"/>
        <end position="881"/>
    </location>
</feature>
<feature type="compositionally biased region" description="Basic residues" evidence="3">
    <location>
        <begin position="153"/>
        <end position="175"/>
    </location>
</feature>
<evidence type="ECO:0000313" key="4">
    <source>
        <dbReference type="Ensembl" id="ENSACAP00000028818.1"/>
    </source>
</evidence>
<feature type="compositionally biased region" description="Basic and acidic residues" evidence="3">
    <location>
        <begin position="887"/>
        <end position="938"/>
    </location>
</feature>
<reference evidence="4" key="2">
    <citation type="submission" date="2025-08" db="UniProtKB">
        <authorList>
            <consortium name="Ensembl"/>
        </authorList>
    </citation>
    <scope>IDENTIFICATION</scope>
</reference>
<feature type="region of interest" description="Disordered" evidence="3">
    <location>
        <begin position="365"/>
        <end position="396"/>
    </location>
</feature>
<feature type="compositionally biased region" description="Low complexity" evidence="3">
    <location>
        <begin position="188"/>
        <end position="205"/>
    </location>
</feature>
<feature type="region of interest" description="Disordered" evidence="3">
    <location>
        <begin position="1"/>
        <end position="86"/>
    </location>
</feature>
<dbReference type="InterPro" id="IPR023246">
    <property type="entry name" value="AUTS2"/>
</dbReference>
<feature type="compositionally biased region" description="Polar residues" evidence="3">
    <location>
        <begin position="49"/>
        <end position="58"/>
    </location>
</feature>
<dbReference type="Proteomes" id="UP000001646">
    <property type="component" value="Unplaced"/>
</dbReference>
<dbReference type="GeneID" id="100563489"/>
<gene>
    <name evidence="4" type="primary">FBRSL1</name>
</gene>
<proteinExistence type="predicted"/>
<evidence type="ECO:0000256" key="2">
    <source>
        <dbReference type="SAM" id="Coils"/>
    </source>
</evidence>
<evidence type="ECO:0000256" key="1">
    <source>
        <dbReference type="ARBA" id="ARBA00022553"/>
    </source>
</evidence>
<feature type="compositionally biased region" description="Low complexity" evidence="3">
    <location>
        <begin position="317"/>
        <end position="334"/>
    </location>
</feature>
<evidence type="ECO:0000313" key="5">
    <source>
        <dbReference type="Proteomes" id="UP000001646"/>
    </source>
</evidence>
<sequence>MEGKIRQSRKSRSQRDRVRRRDPSGRGQANLQSPSSASEREASPGKENAGQNGAQPKSQAPGARALRPPRRRRRESSSQEEDFIDGFAIASFSTMEALEKDMSLKPQERKEKWDRHPGKKPRESEHCVSAEPNEKSQNKDAGSSGRETDRGKERVKKKIPFKVHKQMKVPAKRSSRNSEDDSIREATSSQLSSSRDCLSDSSAQSLSGKGYSCDSESDIDDKASEGSERLFSPAATKGPSSNDKAEVKAGGIPKVSGLERSQELNTDVPFVLPLHSPPATTTVVTSNSSAPTSSAQASPLLKKEPRISVPAPPRLTPQPQLHSQPHPRPQSQPQLLPEFRIQPPSHIPPSLSYQVHHQVAHNGLNNISRSSSASSATSISLPKHLPLSPQIPPHHPSGPVLPLSISNLAASHFPLRSQSQHQHHPAMFATPPTLPPPPAIPTNSLVIPGHPADYSPSRQTGRQSLTALAHSVHISAPACVPAPTHRSQYEMETSSACLPSCVPVTVSLHTSLLISFNQPIMYCQPHSGILIGTLSQASLLPPPMSPHVENHHSMTCRNRECQFDKYGPKLDNPYFRHSNYFPSYPPAMPGMPPMLPHSGPFGSLQGAFQPKTSNPIDVASRPGPVHHTLLQKTPGVSDPYRAPVRKPGKWCAVHVQIAWQIYHHQQKIKQMQLDPHKLEIGGKLDLFSRPPAPSVFPGFHYPQDLARPLFSTTGSSHPASTPFGPSPHHSSFLPTSHLADPFSRSSTFSSLGNLGSNAFGGLGSHTLSHNSIFAHKDGPGVQSFSNPHEPWNRLHRTPPSFPTPPQWPKPGDSERSSSVTNHDRDRDLEKRDLLSKEDRDKERDLLDKSRHSTRSSPASAPVTHQISNLIRSNSQTSNDPSRQAGLSDRERSKESEREREIPDRLRDPPPGVEHKIKESRSPIKEPPSHEKRSTEDNTKPVIQSVSPYSKPALSENLKLSNLMNKDIERKPELPTDLQKIKNDIKVKEECKEDGDIMVVSSEPSQHSRTVEHPPPPSLHGLPLPHTMAATMPISMSSVHQMNNMNVLDRSRMMTPLMGMNSLSGRERLPHPGFSWDAVRDPLRDAYRSLDLHRRMDFQLRTDPLHRFPTTSGFYDHERSYRDREPHDYNHENLLEARREQERLRQAEERERLHLREELERARMHHLHSSPIESHLAHVPSFMPHLSGIHYPRLSPSAAMHNGILNRNPPTAALSAPPPLVPASTTRPSSPRRTTPLTNSESRDYSPSRNPKEVEAR</sequence>
<feature type="region of interest" description="Disordered" evidence="3">
    <location>
        <begin position="1201"/>
        <end position="1256"/>
    </location>
</feature>
<keyword evidence="5" id="KW-1185">Reference proteome</keyword>
<dbReference type="Ensembl" id="ENSACAT00000039653.1">
    <property type="protein sequence ID" value="ENSACAP00000028818.1"/>
    <property type="gene ID" value="ENSACAG00000007592.4"/>
</dbReference>
<dbReference type="AlphaFoldDB" id="A0A803T0S8"/>
<keyword evidence="2" id="KW-0175">Coiled coil</keyword>
<keyword evidence="1" id="KW-0597">Phosphoprotein</keyword>